<dbReference type="InterPro" id="IPR027417">
    <property type="entry name" value="P-loop_NTPase"/>
</dbReference>
<dbReference type="KEGG" id="pmes:FX988_02080"/>
<dbReference type="RefSeq" id="WP_160179636.1">
    <property type="nucleotide sequence ID" value="NZ_CP047656.1"/>
</dbReference>
<dbReference type="OrthoDB" id="5296079at2"/>
<dbReference type="EMBL" id="CP047656">
    <property type="protein sequence ID" value="QHJ11844.1"/>
    <property type="molecule type" value="Genomic_DNA"/>
</dbReference>
<dbReference type="Gene3D" id="3.40.50.300">
    <property type="entry name" value="P-loop containing nucleotide triphosphate hydrolases"/>
    <property type="match status" value="1"/>
</dbReference>
<organism evidence="1 2">
    <name type="scientific">Paraglaciecola mesophila</name>
    <dbReference type="NCBI Taxonomy" id="197222"/>
    <lineage>
        <taxon>Bacteria</taxon>
        <taxon>Pseudomonadati</taxon>
        <taxon>Pseudomonadota</taxon>
        <taxon>Gammaproteobacteria</taxon>
        <taxon>Alteromonadales</taxon>
        <taxon>Alteromonadaceae</taxon>
        <taxon>Paraglaciecola</taxon>
    </lineage>
</organism>
<dbReference type="AlphaFoldDB" id="A0A857JMK2"/>
<dbReference type="SUPFAM" id="SSF52540">
    <property type="entry name" value="P-loop containing nucleoside triphosphate hydrolases"/>
    <property type="match status" value="1"/>
</dbReference>
<dbReference type="GO" id="GO:0004765">
    <property type="term" value="F:shikimate kinase activity"/>
    <property type="evidence" value="ECO:0007669"/>
    <property type="project" value="UniProtKB-EC"/>
</dbReference>
<evidence type="ECO:0000313" key="1">
    <source>
        <dbReference type="EMBL" id="QHJ11844.1"/>
    </source>
</evidence>
<dbReference type="Proteomes" id="UP000464524">
    <property type="component" value="Chromosome"/>
</dbReference>
<keyword evidence="2" id="KW-1185">Reference proteome</keyword>
<keyword evidence="1" id="KW-0808">Transferase</keyword>
<dbReference type="PANTHER" id="PTHR37816">
    <property type="entry name" value="YALI0E33011P"/>
    <property type="match status" value="1"/>
</dbReference>
<accession>A0A857JMK2</accession>
<reference evidence="1 2" key="1">
    <citation type="submission" date="2019-12" db="EMBL/GenBank/DDBJ databases">
        <title>Genome sequencing and assembly of endphytes of Porphyra tenera.</title>
        <authorList>
            <person name="Park J.M."/>
            <person name="Shin R."/>
            <person name="Jo S.H."/>
        </authorList>
    </citation>
    <scope>NUCLEOTIDE SEQUENCE [LARGE SCALE GENOMIC DNA]</scope>
    <source>
        <strain evidence="1 2">GPM4</strain>
    </source>
</reference>
<gene>
    <name evidence="1" type="ORF">FX988_02080</name>
</gene>
<proteinExistence type="predicted"/>
<protein>
    <submittedName>
        <fullName evidence="1">Shikimate kinase</fullName>
        <ecNumber evidence="1">2.7.1.71</ecNumber>
    </submittedName>
</protein>
<sequence length="168" mass="18985">MTTQDNEPTRIVIFGNSGSGKSTLAKHLANGLKIAHLDLDTLAWLPTDVPERAPVADSMLSINAFTRTQKNWVIEGCYSDLLSELVEQASELIYMDLPLEACVNNARSRPWESHKYASKEAQDANLPMLIDWIQQYAKRDDTFSQVAHNALFEAYKGKKQRIVENLNY</sequence>
<name>A0A857JMK2_9ALTE</name>
<dbReference type="PANTHER" id="PTHR37816:SF1">
    <property type="entry name" value="TOXIN"/>
    <property type="match status" value="1"/>
</dbReference>
<dbReference type="EC" id="2.7.1.71" evidence="1"/>
<keyword evidence="1" id="KW-0418">Kinase</keyword>
<evidence type="ECO:0000313" key="2">
    <source>
        <dbReference type="Proteomes" id="UP000464524"/>
    </source>
</evidence>
<dbReference type="InterPro" id="IPR052922">
    <property type="entry name" value="Cytidylate_Kinase-2"/>
</dbReference>
<dbReference type="Pfam" id="PF13238">
    <property type="entry name" value="AAA_18"/>
    <property type="match status" value="1"/>
</dbReference>